<feature type="domain" description="GST N-terminal" evidence="5">
    <location>
        <begin position="1"/>
        <end position="82"/>
    </location>
</feature>
<evidence type="ECO:0000259" key="5">
    <source>
        <dbReference type="PROSITE" id="PS50404"/>
    </source>
</evidence>
<evidence type="ECO:0000256" key="4">
    <source>
        <dbReference type="ARBA" id="ARBA00047960"/>
    </source>
</evidence>
<dbReference type="InterPro" id="IPR040079">
    <property type="entry name" value="Glutathione_S-Trfase"/>
</dbReference>
<dbReference type="InterPro" id="IPR034347">
    <property type="entry name" value="GST_Phi_C"/>
</dbReference>
<sequence>MVVKVHGTNYASGPRRVFACFYEKEIEFELVPVNLFSGEHKSPEFLKLQPFGVVPVVQDGDFTLYESRAIIRYYSEKYRSQGTELLGHSLEDRGLVEQWLEVEGQNYYPHVYTMVVQLEVHPLIGLPVDDKVVAEHEEKLAKVLDVYEERLSKTKYLAGDFFSLADLAHLPFTDKLVNSIGKEHLIRDRKHVSAWWDAISSRPAWKKVLQL</sequence>
<dbReference type="FunFam" id="1.20.1050.10:FF:000004">
    <property type="entry name" value="Glutathione S-transferase F2"/>
    <property type="match status" value="1"/>
</dbReference>
<feature type="domain" description="GST C-terminal" evidence="6">
    <location>
        <begin position="89"/>
        <end position="211"/>
    </location>
</feature>
<dbReference type="AlphaFoldDB" id="A0AAP0JIN2"/>
<evidence type="ECO:0000313" key="8">
    <source>
        <dbReference type="Proteomes" id="UP001419268"/>
    </source>
</evidence>
<evidence type="ECO:0000256" key="2">
    <source>
        <dbReference type="ARBA" id="ARBA00012452"/>
    </source>
</evidence>
<evidence type="ECO:0000256" key="3">
    <source>
        <dbReference type="ARBA" id="ARBA00022679"/>
    </source>
</evidence>
<dbReference type="SFLD" id="SFLDS00019">
    <property type="entry name" value="Glutathione_Transferase_(cytos"/>
    <property type="match status" value="1"/>
</dbReference>
<proteinExistence type="inferred from homology"/>
<comment type="caution">
    <text evidence="7">The sequence shown here is derived from an EMBL/GenBank/DDBJ whole genome shotgun (WGS) entry which is preliminary data.</text>
</comment>
<dbReference type="InterPro" id="IPR036249">
    <property type="entry name" value="Thioredoxin-like_sf"/>
</dbReference>
<dbReference type="Proteomes" id="UP001419268">
    <property type="component" value="Unassembled WGS sequence"/>
</dbReference>
<comment type="similarity">
    <text evidence="1">Belongs to the GST superfamily. Phi family.</text>
</comment>
<dbReference type="InterPro" id="IPR004046">
    <property type="entry name" value="GST_C"/>
</dbReference>
<dbReference type="GO" id="GO:0043295">
    <property type="term" value="F:glutathione binding"/>
    <property type="evidence" value="ECO:0007669"/>
    <property type="project" value="TreeGrafter"/>
</dbReference>
<dbReference type="SUPFAM" id="SSF47616">
    <property type="entry name" value="GST C-terminal domain-like"/>
    <property type="match status" value="1"/>
</dbReference>
<dbReference type="EMBL" id="JBBNAG010000005">
    <property type="protein sequence ID" value="KAK9133665.1"/>
    <property type="molecule type" value="Genomic_DNA"/>
</dbReference>
<dbReference type="CDD" id="cd03053">
    <property type="entry name" value="GST_N_Phi"/>
    <property type="match status" value="1"/>
</dbReference>
<dbReference type="InterPro" id="IPR004045">
    <property type="entry name" value="Glutathione_S-Trfase_N"/>
</dbReference>
<dbReference type="SUPFAM" id="SSF52833">
    <property type="entry name" value="Thioredoxin-like"/>
    <property type="match status" value="1"/>
</dbReference>
<dbReference type="GO" id="GO:0005737">
    <property type="term" value="C:cytoplasm"/>
    <property type="evidence" value="ECO:0007669"/>
    <property type="project" value="TreeGrafter"/>
</dbReference>
<dbReference type="CDD" id="cd03187">
    <property type="entry name" value="GST_C_Phi"/>
    <property type="match status" value="1"/>
</dbReference>
<dbReference type="EC" id="2.5.1.18" evidence="2"/>
<dbReference type="PROSITE" id="PS50404">
    <property type="entry name" value="GST_NTER"/>
    <property type="match status" value="1"/>
</dbReference>
<dbReference type="PROSITE" id="PS50405">
    <property type="entry name" value="GST_CTER"/>
    <property type="match status" value="1"/>
</dbReference>
<dbReference type="InterPro" id="IPR036282">
    <property type="entry name" value="Glutathione-S-Trfase_C_sf"/>
</dbReference>
<protein>
    <recommendedName>
        <fullName evidence="2">glutathione transferase</fullName>
        <ecNumber evidence="2">2.5.1.18</ecNumber>
    </recommendedName>
</protein>
<evidence type="ECO:0000256" key="1">
    <source>
        <dbReference type="ARBA" id="ARBA00010128"/>
    </source>
</evidence>
<keyword evidence="8" id="KW-1185">Reference proteome</keyword>
<dbReference type="GO" id="GO:0006749">
    <property type="term" value="P:glutathione metabolic process"/>
    <property type="evidence" value="ECO:0007669"/>
    <property type="project" value="TreeGrafter"/>
</dbReference>
<reference evidence="7 8" key="1">
    <citation type="submission" date="2024-01" db="EMBL/GenBank/DDBJ databases">
        <title>Genome assemblies of Stephania.</title>
        <authorList>
            <person name="Yang L."/>
        </authorList>
    </citation>
    <scope>NUCLEOTIDE SEQUENCE [LARGE SCALE GENOMIC DNA]</scope>
    <source>
        <strain evidence="7">JXDWG</strain>
        <tissue evidence="7">Leaf</tissue>
    </source>
</reference>
<keyword evidence="3" id="KW-0808">Transferase</keyword>
<comment type="catalytic activity">
    <reaction evidence="4">
        <text>RX + glutathione = an S-substituted glutathione + a halide anion + H(+)</text>
        <dbReference type="Rhea" id="RHEA:16437"/>
        <dbReference type="ChEBI" id="CHEBI:15378"/>
        <dbReference type="ChEBI" id="CHEBI:16042"/>
        <dbReference type="ChEBI" id="CHEBI:17792"/>
        <dbReference type="ChEBI" id="CHEBI:57925"/>
        <dbReference type="ChEBI" id="CHEBI:90779"/>
        <dbReference type="EC" id="2.5.1.18"/>
    </reaction>
</comment>
<dbReference type="GO" id="GO:0009636">
    <property type="term" value="P:response to toxic substance"/>
    <property type="evidence" value="ECO:0007669"/>
    <property type="project" value="UniProtKB-ARBA"/>
</dbReference>
<accession>A0AAP0JIN2</accession>
<dbReference type="GO" id="GO:0004364">
    <property type="term" value="F:glutathione transferase activity"/>
    <property type="evidence" value="ECO:0007669"/>
    <property type="project" value="UniProtKB-EC"/>
</dbReference>
<dbReference type="FunFam" id="3.40.30.10:FF:000016">
    <property type="entry name" value="Glutathione S-transferase F2"/>
    <property type="match status" value="1"/>
</dbReference>
<dbReference type="InterPro" id="IPR010987">
    <property type="entry name" value="Glutathione-S-Trfase_C-like"/>
</dbReference>
<organism evidence="7 8">
    <name type="scientific">Stephania cephalantha</name>
    <dbReference type="NCBI Taxonomy" id="152367"/>
    <lineage>
        <taxon>Eukaryota</taxon>
        <taxon>Viridiplantae</taxon>
        <taxon>Streptophyta</taxon>
        <taxon>Embryophyta</taxon>
        <taxon>Tracheophyta</taxon>
        <taxon>Spermatophyta</taxon>
        <taxon>Magnoliopsida</taxon>
        <taxon>Ranunculales</taxon>
        <taxon>Menispermaceae</taxon>
        <taxon>Menispermoideae</taxon>
        <taxon>Cissampelideae</taxon>
        <taxon>Stephania</taxon>
    </lineage>
</organism>
<dbReference type="SFLD" id="SFLDG00358">
    <property type="entry name" value="Main_(cytGST)"/>
    <property type="match status" value="1"/>
</dbReference>
<dbReference type="Pfam" id="PF02798">
    <property type="entry name" value="GST_N"/>
    <property type="match status" value="1"/>
</dbReference>
<dbReference type="Gene3D" id="3.40.30.10">
    <property type="entry name" value="Glutaredoxin"/>
    <property type="match status" value="1"/>
</dbReference>
<evidence type="ECO:0000313" key="7">
    <source>
        <dbReference type="EMBL" id="KAK9133665.1"/>
    </source>
</evidence>
<evidence type="ECO:0000259" key="6">
    <source>
        <dbReference type="PROSITE" id="PS50405"/>
    </source>
</evidence>
<dbReference type="Pfam" id="PF00043">
    <property type="entry name" value="GST_C"/>
    <property type="match status" value="1"/>
</dbReference>
<dbReference type="Gene3D" id="1.20.1050.10">
    <property type="match status" value="1"/>
</dbReference>
<dbReference type="PANTHER" id="PTHR43900:SF65">
    <property type="entry name" value="GLUTATHIONE TRANSFERASE"/>
    <property type="match status" value="1"/>
</dbReference>
<name>A0AAP0JIN2_9MAGN</name>
<gene>
    <name evidence="7" type="ORF">Scep_013193</name>
</gene>
<dbReference type="PANTHER" id="PTHR43900">
    <property type="entry name" value="GLUTATHIONE S-TRANSFERASE RHO"/>
    <property type="match status" value="1"/>
</dbReference>